<keyword evidence="3" id="KW-1185">Reference proteome</keyword>
<feature type="compositionally biased region" description="Low complexity" evidence="1">
    <location>
        <begin position="33"/>
        <end position="46"/>
    </location>
</feature>
<sequence length="218" mass="22182">MKTLALAGVAAIVVLGAGAFFFLQDSAPPPAPARTAKPAPATTAPAKPGPTPSATLNAIAAVPGAAIGKAKDVVAARRNLEQERVNAMADGEEAPAQRALNTPLPAALTPDNSRPPATKPAPSVAIRTTSELSPGVSATTTVSEMSGTASPGFQAWVANARINGVFNGNPPRALINGRTVRAGQSVDDALGIVFDSVDPQEKTITFRDATGAKLTRRY</sequence>
<reference evidence="2 3" key="1">
    <citation type="journal article" date="2011" name="J. Bacteriol.">
        <title>Genome sequence of the verrucomicrobium Opitutus terrae PB90-1, an abundant inhabitant of rice paddy soil ecosystems.</title>
        <authorList>
            <person name="van Passel M.W."/>
            <person name="Kant R."/>
            <person name="Palva A."/>
            <person name="Copeland A."/>
            <person name="Lucas S."/>
            <person name="Lapidus A."/>
            <person name="Glavina del Rio T."/>
            <person name="Pitluck S."/>
            <person name="Goltsman E."/>
            <person name="Clum A."/>
            <person name="Sun H."/>
            <person name="Schmutz J."/>
            <person name="Larimer F.W."/>
            <person name="Land M.L."/>
            <person name="Hauser L."/>
            <person name="Kyrpides N."/>
            <person name="Mikhailova N."/>
            <person name="Richardson P.P."/>
            <person name="Janssen P.H."/>
            <person name="de Vos W.M."/>
            <person name="Smidt H."/>
        </authorList>
    </citation>
    <scope>NUCLEOTIDE SEQUENCE [LARGE SCALE GENOMIC DNA]</scope>
    <source>
        <strain evidence="3">DSM 11246 / JCM 15787 / PB90-1</strain>
    </source>
</reference>
<feature type="region of interest" description="Disordered" evidence="1">
    <location>
        <begin position="103"/>
        <end position="125"/>
    </location>
</feature>
<evidence type="ECO:0000313" key="3">
    <source>
        <dbReference type="Proteomes" id="UP000007013"/>
    </source>
</evidence>
<protein>
    <submittedName>
        <fullName evidence="2">Uncharacterized protein</fullName>
    </submittedName>
</protein>
<gene>
    <name evidence="2" type="ordered locus">Oter_0937</name>
</gene>
<evidence type="ECO:0000256" key="1">
    <source>
        <dbReference type="SAM" id="MobiDB-lite"/>
    </source>
</evidence>
<dbReference type="EMBL" id="CP001032">
    <property type="protein sequence ID" value="ACB74225.1"/>
    <property type="molecule type" value="Genomic_DNA"/>
</dbReference>
<dbReference type="Proteomes" id="UP000007013">
    <property type="component" value="Chromosome"/>
</dbReference>
<feature type="region of interest" description="Disordered" evidence="1">
    <location>
        <begin position="29"/>
        <end position="55"/>
    </location>
</feature>
<dbReference type="STRING" id="452637.Oter_0937"/>
<organism evidence="2 3">
    <name type="scientific">Opitutus terrae (strain DSM 11246 / JCM 15787 / PB90-1)</name>
    <dbReference type="NCBI Taxonomy" id="452637"/>
    <lineage>
        <taxon>Bacteria</taxon>
        <taxon>Pseudomonadati</taxon>
        <taxon>Verrucomicrobiota</taxon>
        <taxon>Opitutia</taxon>
        <taxon>Opitutales</taxon>
        <taxon>Opitutaceae</taxon>
        <taxon>Opitutus</taxon>
    </lineage>
</organism>
<proteinExistence type="predicted"/>
<evidence type="ECO:0000313" key="2">
    <source>
        <dbReference type="EMBL" id="ACB74225.1"/>
    </source>
</evidence>
<dbReference type="HOGENOM" id="CLU_1265889_0_0_0"/>
<name>B1ZWU8_OPITP</name>
<accession>B1ZWU8</accession>
<dbReference type="AlphaFoldDB" id="B1ZWU8"/>
<dbReference type="KEGG" id="ote:Oter_0937"/>